<dbReference type="InterPro" id="IPR013762">
    <property type="entry name" value="Integrase-like_cat_sf"/>
</dbReference>
<evidence type="ECO:0000313" key="3">
    <source>
        <dbReference type="EMBL" id="RCN56312.1"/>
    </source>
</evidence>
<keyword evidence="1" id="KW-0233">DNA recombination</keyword>
<reference evidence="3 4" key="1">
    <citation type="submission" date="2018-02" db="EMBL/GenBank/DDBJ databases">
        <title>Insights into the biology of acidophilic members of the Acidiferrobacteraceae family derived from comparative genomic analyses.</title>
        <authorList>
            <person name="Issotta F."/>
            <person name="Thyssen C."/>
            <person name="Mena C."/>
            <person name="Moya A."/>
            <person name="Bellenberg S."/>
            <person name="Sproer C."/>
            <person name="Covarrubias P.C."/>
            <person name="Sand W."/>
            <person name="Quatrini R."/>
            <person name="Vera M."/>
        </authorList>
    </citation>
    <scope>NUCLEOTIDE SEQUENCE [LARGE SCALE GENOMIC DNA]</scope>
    <source>
        <strain evidence="4">m-1</strain>
    </source>
</reference>
<accession>A0A368HGD0</accession>
<dbReference type="Proteomes" id="UP000253250">
    <property type="component" value="Unassembled WGS sequence"/>
</dbReference>
<sequence length="59" mass="6650">MATSIEGLTFHDRRHGTTSRLFETGLNPVEVAAITSHKILQMLKRYTRLRAEDPVGRLG</sequence>
<dbReference type="EMBL" id="PSYR01000002">
    <property type="protein sequence ID" value="RCN56312.1"/>
    <property type="molecule type" value="Genomic_DNA"/>
</dbReference>
<name>A0A368HGD0_9GAMM</name>
<feature type="domain" description="Tyr recombinase" evidence="2">
    <location>
        <begin position="6"/>
        <end position="51"/>
    </location>
</feature>
<evidence type="ECO:0000256" key="1">
    <source>
        <dbReference type="ARBA" id="ARBA00023172"/>
    </source>
</evidence>
<dbReference type="GO" id="GO:0003677">
    <property type="term" value="F:DNA binding"/>
    <property type="evidence" value="ECO:0007669"/>
    <property type="project" value="InterPro"/>
</dbReference>
<dbReference type="InterPro" id="IPR002104">
    <property type="entry name" value="Integrase_catalytic"/>
</dbReference>
<gene>
    <name evidence="3" type="ORF">C4900_10760</name>
</gene>
<dbReference type="AlphaFoldDB" id="A0A368HGD0"/>
<dbReference type="RefSeq" id="WP_114283072.1">
    <property type="nucleotide sequence ID" value="NZ_PSYR01000002.1"/>
</dbReference>
<protein>
    <recommendedName>
        <fullName evidence="2">Tyr recombinase domain-containing protein</fullName>
    </recommendedName>
</protein>
<dbReference type="Pfam" id="PF00589">
    <property type="entry name" value="Phage_integrase"/>
    <property type="match status" value="1"/>
</dbReference>
<evidence type="ECO:0000259" key="2">
    <source>
        <dbReference type="Pfam" id="PF00589"/>
    </source>
</evidence>
<evidence type="ECO:0000313" key="4">
    <source>
        <dbReference type="Proteomes" id="UP000253250"/>
    </source>
</evidence>
<proteinExistence type="predicted"/>
<dbReference type="Gene3D" id="1.10.443.10">
    <property type="entry name" value="Intergrase catalytic core"/>
    <property type="match status" value="1"/>
</dbReference>
<dbReference type="GO" id="GO:0006310">
    <property type="term" value="P:DNA recombination"/>
    <property type="evidence" value="ECO:0007669"/>
    <property type="project" value="UniProtKB-KW"/>
</dbReference>
<dbReference type="InterPro" id="IPR011010">
    <property type="entry name" value="DNA_brk_join_enz"/>
</dbReference>
<comment type="caution">
    <text evidence="3">The sequence shown here is derived from an EMBL/GenBank/DDBJ whole genome shotgun (WGS) entry which is preliminary data.</text>
</comment>
<dbReference type="SUPFAM" id="SSF56349">
    <property type="entry name" value="DNA breaking-rejoining enzymes"/>
    <property type="match status" value="1"/>
</dbReference>
<dbReference type="OrthoDB" id="9057547at2"/>
<organism evidence="3 4">
    <name type="scientific">Acidiferrobacter thiooxydans</name>
    <dbReference type="NCBI Taxonomy" id="163359"/>
    <lineage>
        <taxon>Bacteria</taxon>
        <taxon>Pseudomonadati</taxon>
        <taxon>Pseudomonadota</taxon>
        <taxon>Gammaproteobacteria</taxon>
        <taxon>Acidiferrobacterales</taxon>
        <taxon>Acidiferrobacteraceae</taxon>
        <taxon>Acidiferrobacter</taxon>
    </lineage>
</organism>
<keyword evidence="4" id="KW-1185">Reference proteome</keyword>
<dbReference type="GO" id="GO:0015074">
    <property type="term" value="P:DNA integration"/>
    <property type="evidence" value="ECO:0007669"/>
    <property type="project" value="InterPro"/>
</dbReference>